<dbReference type="Proteomes" id="UP001152888">
    <property type="component" value="Unassembled WGS sequence"/>
</dbReference>
<feature type="compositionally biased region" description="Basic and acidic residues" evidence="7">
    <location>
        <begin position="11"/>
        <end position="28"/>
    </location>
</feature>
<dbReference type="OrthoDB" id="444119at2759"/>
<reference evidence="10" key="1">
    <citation type="submission" date="2022-03" db="EMBL/GenBank/DDBJ databases">
        <authorList>
            <person name="Sayadi A."/>
        </authorList>
    </citation>
    <scope>NUCLEOTIDE SEQUENCE</scope>
</reference>
<evidence type="ECO:0000313" key="10">
    <source>
        <dbReference type="EMBL" id="CAH1970952.1"/>
    </source>
</evidence>
<comment type="subcellular location">
    <subcellularLocation>
        <location evidence="1">Membrane</location>
        <topology evidence="1">Multi-pass membrane protein</topology>
    </subcellularLocation>
</comment>
<evidence type="ECO:0000256" key="7">
    <source>
        <dbReference type="SAM" id="MobiDB-lite"/>
    </source>
</evidence>
<organism evidence="10 11">
    <name type="scientific">Acanthoscelides obtectus</name>
    <name type="common">Bean weevil</name>
    <name type="synonym">Bruchus obtectus</name>
    <dbReference type="NCBI Taxonomy" id="200917"/>
    <lineage>
        <taxon>Eukaryota</taxon>
        <taxon>Metazoa</taxon>
        <taxon>Ecdysozoa</taxon>
        <taxon>Arthropoda</taxon>
        <taxon>Hexapoda</taxon>
        <taxon>Insecta</taxon>
        <taxon>Pterygota</taxon>
        <taxon>Neoptera</taxon>
        <taxon>Endopterygota</taxon>
        <taxon>Coleoptera</taxon>
        <taxon>Polyphaga</taxon>
        <taxon>Cucujiformia</taxon>
        <taxon>Chrysomeloidea</taxon>
        <taxon>Chrysomelidae</taxon>
        <taxon>Bruchinae</taxon>
        <taxon>Bruchini</taxon>
        <taxon>Acanthoscelides</taxon>
    </lineage>
</organism>
<evidence type="ECO:0000259" key="9">
    <source>
        <dbReference type="Pfam" id="PF20519"/>
    </source>
</evidence>
<dbReference type="GO" id="GO:0050982">
    <property type="term" value="P:detection of mechanical stimulus"/>
    <property type="evidence" value="ECO:0007669"/>
    <property type="project" value="TreeGrafter"/>
</dbReference>
<dbReference type="InterPro" id="IPR046791">
    <property type="entry name" value="Polycystin_dom"/>
</dbReference>
<keyword evidence="5 8" id="KW-0472">Membrane</keyword>
<dbReference type="InterPro" id="IPR051223">
    <property type="entry name" value="Polycystin"/>
</dbReference>
<feature type="region of interest" description="Disordered" evidence="7">
    <location>
        <begin position="1"/>
        <end position="46"/>
    </location>
</feature>
<name>A0A9P0KE84_ACAOB</name>
<evidence type="ECO:0000256" key="2">
    <source>
        <dbReference type="ARBA" id="ARBA00007200"/>
    </source>
</evidence>
<evidence type="ECO:0000256" key="1">
    <source>
        <dbReference type="ARBA" id="ARBA00004141"/>
    </source>
</evidence>
<keyword evidence="4 8" id="KW-1133">Transmembrane helix</keyword>
<dbReference type="PANTHER" id="PTHR10877">
    <property type="entry name" value="POLYCYSTIN FAMILY MEMBER"/>
    <property type="match status" value="1"/>
</dbReference>
<dbReference type="GO" id="GO:0005262">
    <property type="term" value="F:calcium channel activity"/>
    <property type="evidence" value="ECO:0007669"/>
    <property type="project" value="TreeGrafter"/>
</dbReference>
<evidence type="ECO:0000256" key="8">
    <source>
        <dbReference type="SAM" id="Phobius"/>
    </source>
</evidence>
<feature type="transmembrane region" description="Helical" evidence="8">
    <location>
        <begin position="60"/>
        <end position="84"/>
    </location>
</feature>
<protein>
    <recommendedName>
        <fullName evidence="9">Polycystin domain-containing protein</fullName>
    </recommendedName>
</protein>
<sequence length="287" mass="33281">MHGAKGFKSGQPDKYEKTSASVGRERKTYGNKRSAPPKKSGRKPTWMTKSMAEDYSREDILRATVIEFLSYFVFVICVCCFVMGSQSSYNYYLTKSVSTQFVEKEFDTESGFSIRFTGINSAADLWMYLEKHFVPSLFWEYTYDKESMKDENAMNIMYDNRVLGVPRIRQVKVRNDTCVVHTYFRDRFKGCYGRYNSLNADKDDFGPGGATAWIYSSEEETKSMSHTGQVATYTGDGFYTDLFRDRNRTIELIQYLKENEWIRRGTRAVIIDMTVYNTNTDLYAGML</sequence>
<keyword evidence="3 8" id="KW-0812">Transmembrane</keyword>
<evidence type="ECO:0000256" key="4">
    <source>
        <dbReference type="ARBA" id="ARBA00022989"/>
    </source>
</evidence>
<dbReference type="AlphaFoldDB" id="A0A9P0KE84"/>
<dbReference type="InterPro" id="IPR003915">
    <property type="entry name" value="PKD_2"/>
</dbReference>
<evidence type="ECO:0000256" key="6">
    <source>
        <dbReference type="PIRSR" id="PIRSR603915-2"/>
    </source>
</evidence>
<dbReference type="EMBL" id="CAKOFQ010006780">
    <property type="protein sequence ID" value="CAH1970952.1"/>
    <property type="molecule type" value="Genomic_DNA"/>
</dbReference>
<feature type="domain" description="Polycystin" evidence="9">
    <location>
        <begin position="117"/>
        <end position="284"/>
    </location>
</feature>
<gene>
    <name evidence="10" type="ORF">ACAOBT_LOCUS9192</name>
</gene>
<dbReference type="Pfam" id="PF20519">
    <property type="entry name" value="Polycystin_dom"/>
    <property type="match status" value="1"/>
</dbReference>
<proteinExistence type="inferred from homology"/>
<comment type="caution">
    <text evidence="10">The sequence shown here is derived from an EMBL/GenBank/DDBJ whole genome shotgun (WGS) entry which is preliminary data.</text>
</comment>
<evidence type="ECO:0000256" key="5">
    <source>
        <dbReference type="ARBA" id="ARBA00023136"/>
    </source>
</evidence>
<dbReference type="PRINTS" id="PR01433">
    <property type="entry name" value="POLYCYSTIN2"/>
</dbReference>
<evidence type="ECO:0000256" key="3">
    <source>
        <dbReference type="ARBA" id="ARBA00022692"/>
    </source>
</evidence>
<evidence type="ECO:0000313" key="11">
    <source>
        <dbReference type="Proteomes" id="UP001152888"/>
    </source>
</evidence>
<feature type="disulfide bond" evidence="6">
    <location>
        <begin position="178"/>
        <end position="191"/>
    </location>
</feature>
<dbReference type="GO" id="GO:0016020">
    <property type="term" value="C:membrane"/>
    <property type="evidence" value="ECO:0007669"/>
    <property type="project" value="UniProtKB-SubCell"/>
</dbReference>
<keyword evidence="11" id="KW-1185">Reference proteome</keyword>
<dbReference type="GO" id="GO:0005509">
    <property type="term" value="F:calcium ion binding"/>
    <property type="evidence" value="ECO:0007669"/>
    <property type="project" value="InterPro"/>
</dbReference>
<dbReference type="PANTHER" id="PTHR10877:SF183">
    <property type="entry name" value="AT14535P-RELATED"/>
    <property type="match status" value="1"/>
</dbReference>
<accession>A0A9P0KE84</accession>
<comment type="similarity">
    <text evidence="2">Belongs to the polycystin family.</text>
</comment>